<dbReference type="EMBL" id="JAKROA010000014">
    <property type="protein sequence ID" value="KAL5104034.1"/>
    <property type="molecule type" value="Genomic_DNA"/>
</dbReference>
<proteinExistence type="predicted"/>
<name>A0ABR4Q3C9_9CEST</name>
<evidence type="ECO:0000313" key="2">
    <source>
        <dbReference type="EMBL" id="KAL5104034.1"/>
    </source>
</evidence>
<sequence>MSSTSSHANDGEWKAVATGNPLKLVLSKVVGSQRHEKLDQPQLLLNATLSESRASTAQPSNSTDKSVANPTSPSSGNNSREHYPRRDVLDEIDRMNQRTLARNGIKKMFSLSGMAILDHSSVN</sequence>
<gene>
    <name evidence="2" type="ORF">TcWFU_000439</name>
</gene>
<organism evidence="2 3">
    <name type="scientific">Taenia crassiceps</name>
    <dbReference type="NCBI Taxonomy" id="6207"/>
    <lineage>
        <taxon>Eukaryota</taxon>
        <taxon>Metazoa</taxon>
        <taxon>Spiralia</taxon>
        <taxon>Lophotrochozoa</taxon>
        <taxon>Platyhelminthes</taxon>
        <taxon>Cestoda</taxon>
        <taxon>Eucestoda</taxon>
        <taxon>Cyclophyllidea</taxon>
        <taxon>Taeniidae</taxon>
        <taxon>Taenia</taxon>
    </lineage>
</organism>
<evidence type="ECO:0000313" key="3">
    <source>
        <dbReference type="Proteomes" id="UP001651158"/>
    </source>
</evidence>
<dbReference type="Proteomes" id="UP001651158">
    <property type="component" value="Unassembled WGS sequence"/>
</dbReference>
<feature type="compositionally biased region" description="Basic and acidic residues" evidence="1">
    <location>
        <begin position="79"/>
        <end position="94"/>
    </location>
</feature>
<evidence type="ECO:0000256" key="1">
    <source>
        <dbReference type="SAM" id="MobiDB-lite"/>
    </source>
</evidence>
<protein>
    <submittedName>
        <fullName evidence="2">Uncharacterized protein</fullName>
    </submittedName>
</protein>
<accession>A0ABR4Q3C9</accession>
<keyword evidence="3" id="KW-1185">Reference proteome</keyword>
<comment type="caution">
    <text evidence="2">The sequence shown here is derived from an EMBL/GenBank/DDBJ whole genome shotgun (WGS) entry which is preliminary data.</text>
</comment>
<reference evidence="2 3" key="1">
    <citation type="journal article" date="2022" name="Front. Cell. Infect. Microbiol.">
        <title>The Genomes of Two Strains of Taenia crassiceps the Animal Model for the Study of Human Cysticercosis.</title>
        <authorList>
            <person name="Bobes R.J."/>
            <person name="Estrada K."/>
            <person name="Rios-Valencia D.G."/>
            <person name="Calderon-Gallegos A."/>
            <person name="de la Torre P."/>
            <person name="Carrero J.C."/>
            <person name="Sanchez-Flores A."/>
            <person name="Laclette J.P."/>
        </authorList>
    </citation>
    <scope>NUCLEOTIDE SEQUENCE [LARGE SCALE GENOMIC DNA]</scope>
    <source>
        <strain evidence="2">WFUcys</strain>
    </source>
</reference>
<feature type="compositionally biased region" description="Polar residues" evidence="1">
    <location>
        <begin position="49"/>
        <end position="78"/>
    </location>
</feature>
<feature type="region of interest" description="Disordered" evidence="1">
    <location>
        <begin position="49"/>
        <end position="94"/>
    </location>
</feature>